<dbReference type="VEuPathDB" id="FungiDB:BON22_0630"/>
<protein>
    <submittedName>
        <fullName evidence="2">CYFA0S01e04764g1_1</fullName>
    </submittedName>
</protein>
<organism evidence="2">
    <name type="scientific">Cyberlindnera fabianii</name>
    <name type="common">Yeast</name>
    <name type="synonym">Hansenula fabianii</name>
    <dbReference type="NCBI Taxonomy" id="36022"/>
    <lineage>
        <taxon>Eukaryota</taxon>
        <taxon>Fungi</taxon>
        <taxon>Dikarya</taxon>
        <taxon>Ascomycota</taxon>
        <taxon>Saccharomycotina</taxon>
        <taxon>Saccharomycetes</taxon>
        <taxon>Phaffomycetales</taxon>
        <taxon>Phaffomycetaceae</taxon>
        <taxon>Cyberlindnera</taxon>
    </lineage>
</organism>
<gene>
    <name evidence="2" type="ORF">CYFA0S_01e04764g</name>
</gene>
<proteinExistence type="predicted"/>
<keyword evidence="1" id="KW-1133">Transmembrane helix</keyword>
<keyword evidence="1" id="KW-0472">Membrane</keyword>
<dbReference type="EMBL" id="LK052886">
    <property type="protein sequence ID" value="CDR36819.1"/>
    <property type="molecule type" value="Genomic_DNA"/>
</dbReference>
<dbReference type="OrthoDB" id="2014201at2759"/>
<dbReference type="SUPFAM" id="SSF53448">
    <property type="entry name" value="Nucleotide-diphospho-sugar transferases"/>
    <property type="match status" value="1"/>
</dbReference>
<dbReference type="InterPro" id="IPR029044">
    <property type="entry name" value="Nucleotide-diphossugar_trans"/>
</dbReference>
<evidence type="ECO:0000256" key="1">
    <source>
        <dbReference type="SAM" id="Phobius"/>
    </source>
</evidence>
<dbReference type="PANTHER" id="PTHR11183">
    <property type="entry name" value="GLYCOGENIN SUBFAMILY MEMBER"/>
    <property type="match status" value="1"/>
</dbReference>
<sequence length="572" mass="67378">MSLRALEAQIPRRAHRLLIPLIISCLSIWFFVSTSGFSLNGDISSSNGLLSWRTTRTSHNDVIGFLNSTDRIPNASVIVQGETNLKLMDYDRDHIKYIYPEVIDNIYNHTDLDSVDWSRYAYVLYATSAAHLCNALMILAELRNFGTKAQLVVLARQEFLNETQHPDEYKLLTRVQREYDITIKPKEVIHKGGDDQGIWLNSYTKLLVFNETQYDRIIYMDADAILLKSHLDELFFIPPCQMAVPPAYWHMHDRFAKDEIRNRYKPEDYGFVSLTTQQRLDKISNWTDEHITPFLHTKTDYLPTVHRAKESLESDQQFLESRVNAKNFERYIYNNLPNYPATDIFKLTNIMMVIQPSAELADRVQYQLDHKGKNQYDMELVETMFDLPTMLSKQSNASLTNQPSVSFKERVNEDPEIMLIPWQRYGSISHVMNTNADHWWWGPDAHEQVFAHYRYLTPGDGEYSYYDQYDQNERPHDKVFAQMKYFHFSDAPIPKPWWRHYKSETYMESRRRCPSDPDFYKEGVKRPKWTTKHCEGAKHWEDTVKLFRETRWNVCGLELMDSKGDTYNGVIN</sequence>
<feature type="transmembrane region" description="Helical" evidence="1">
    <location>
        <begin position="21"/>
        <end position="39"/>
    </location>
</feature>
<dbReference type="InterPro" id="IPR050587">
    <property type="entry name" value="GNT1/Glycosyltrans_8"/>
</dbReference>
<name>A0A061AQ20_CYBFA</name>
<dbReference type="PhylomeDB" id="A0A061AQ20"/>
<keyword evidence="1" id="KW-0812">Transmembrane</keyword>
<dbReference type="AlphaFoldDB" id="A0A061AQ20"/>
<evidence type="ECO:0000313" key="2">
    <source>
        <dbReference type="EMBL" id="CDR36819.1"/>
    </source>
</evidence>
<reference evidence="2" key="1">
    <citation type="journal article" date="2014" name="Genome Announc.">
        <title>Genome sequence of the yeast Cyberlindnera fabianii (Hansenula fabianii).</title>
        <authorList>
            <person name="Freel K.C."/>
            <person name="Sarilar V."/>
            <person name="Neuveglise C."/>
            <person name="Devillers H."/>
            <person name="Friedrich A."/>
            <person name="Schacherer J."/>
        </authorList>
    </citation>
    <scope>NUCLEOTIDE SEQUENCE</scope>
    <source>
        <strain evidence="2">YJS4271</strain>
    </source>
</reference>
<accession>A0A061AQ20</accession>
<dbReference type="Gene3D" id="3.90.550.10">
    <property type="entry name" value="Spore Coat Polysaccharide Biosynthesis Protein SpsA, Chain A"/>
    <property type="match status" value="1"/>
</dbReference>